<proteinExistence type="predicted"/>
<protein>
    <submittedName>
        <fullName evidence="1">E142043b-d104-421e-94cb-ce5a0e81be93</fullName>
    </submittedName>
</protein>
<organism evidence="1 2">
    <name type="scientific">Thermothielavioides terrestris</name>
    <dbReference type="NCBI Taxonomy" id="2587410"/>
    <lineage>
        <taxon>Eukaryota</taxon>
        <taxon>Fungi</taxon>
        <taxon>Dikarya</taxon>
        <taxon>Ascomycota</taxon>
        <taxon>Pezizomycotina</taxon>
        <taxon>Sordariomycetes</taxon>
        <taxon>Sordariomycetidae</taxon>
        <taxon>Sordariales</taxon>
        <taxon>Chaetomiaceae</taxon>
        <taxon>Thermothielavioides</taxon>
    </lineage>
</organism>
<dbReference type="AlphaFoldDB" id="A0A3S4CAB1"/>
<evidence type="ECO:0000313" key="1">
    <source>
        <dbReference type="EMBL" id="SPQ25576.1"/>
    </source>
</evidence>
<gene>
    <name evidence="1" type="ORF">TT172_LOCUS7995</name>
</gene>
<sequence length="61" mass="6701">MQAVLRLGTTHISLEPGKGLARLASIVTNMPSHAILLFSRIDRGRLTEIHCRILADARTAH</sequence>
<dbReference type="Proteomes" id="UP000289323">
    <property type="component" value="Unassembled WGS sequence"/>
</dbReference>
<reference evidence="1 2" key="1">
    <citation type="submission" date="2018-04" db="EMBL/GenBank/DDBJ databases">
        <authorList>
            <person name="Huttner S."/>
            <person name="Dainat J."/>
        </authorList>
    </citation>
    <scope>NUCLEOTIDE SEQUENCE [LARGE SCALE GENOMIC DNA]</scope>
</reference>
<accession>A0A3S4CAB1</accession>
<dbReference type="EMBL" id="OUUZ01000015">
    <property type="protein sequence ID" value="SPQ25576.1"/>
    <property type="molecule type" value="Genomic_DNA"/>
</dbReference>
<evidence type="ECO:0000313" key="2">
    <source>
        <dbReference type="Proteomes" id="UP000289323"/>
    </source>
</evidence>
<name>A0A3S4CAB1_9PEZI</name>